<dbReference type="Pfam" id="PF00172">
    <property type="entry name" value="Zn_clus"/>
    <property type="match status" value="1"/>
</dbReference>
<dbReference type="InterPro" id="IPR007219">
    <property type="entry name" value="XnlR_reg_dom"/>
</dbReference>
<dbReference type="EnsemblFungi" id="MAPG_02022T0">
    <property type="protein sequence ID" value="MAPG_02022T0"/>
    <property type="gene ID" value="MAPG_02022"/>
</dbReference>
<feature type="compositionally biased region" description="Gly residues" evidence="3">
    <location>
        <begin position="47"/>
        <end position="57"/>
    </location>
</feature>
<proteinExistence type="predicted"/>
<dbReference type="PANTHER" id="PTHR47256">
    <property type="entry name" value="ZN(II)2CYS6 TRANSCRIPTION FACTOR (EUROFUNG)-RELATED"/>
    <property type="match status" value="1"/>
</dbReference>
<dbReference type="eggNOG" id="ENOG502RS79">
    <property type="taxonomic scope" value="Eukaryota"/>
</dbReference>
<dbReference type="SUPFAM" id="SSF57701">
    <property type="entry name" value="Zn2/Cys6 DNA-binding domain"/>
    <property type="match status" value="1"/>
</dbReference>
<dbReference type="Pfam" id="PF04082">
    <property type="entry name" value="Fungal_trans"/>
    <property type="match status" value="1"/>
</dbReference>
<dbReference type="EMBL" id="GL876967">
    <property type="protein sequence ID" value="KLU82955.1"/>
    <property type="molecule type" value="Genomic_DNA"/>
</dbReference>
<keyword evidence="2" id="KW-0539">Nucleus</keyword>
<evidence type="ECO:0000256" key="2">
    <source>
        <dbReference type="ARBA" id="ARBA00023242"/>
    </source>
</evidence>
<dbReference type="InterPro" id="IPR001138">
    <property type="entry name" value="Zn2Cys6_DnaBD"/>
</dbReference>
<dbReference type="InterPro" id="IPR036864">
    <property type="entry name" value="Zn2-C6_fun-type_DNA-bd_sf"/>
</dbReference>
<dbReference type="CDD" id="cd00067">
    <property type="entry name" value="GAL4"/>
    <property type="match status" value="1"/>
</dbReference>
<evidence type="ECO:0000256" key="1">
    <source>
        <dbReference type="ARBA" id="ARBA00022723"/>
    </source>
</evidence>
<accession>A0A0C4DQ84</accession>
<keyword evidence="7" id="KW-1185">Reference proteome</keyword>
<feature type="region of interest" description="Disordered" evidence="3">
    <location>
        <begin position="32"/>
        <end position="94"/>
    </location>
</feature>
<reference evidence="7" key="2">
    <citation type="submission" date="2010-05" db="EMBL/GenBank/DDBJ databases">
        <title>The genome sequence of Magnaporthe poae strain ATCC 64411.</title>
        <authorList>
            <person name="Ma L.-J."/>
            <person name="Dead R."/>
            <person name="Young S."/>
            <person name="Zeng Q."/>
            <person name="Koehrsen M."/>
            <person name="Alvarado L."/>
            <person name="Berlin A."/>
            <person name="Chapman S.B."/>
            <person name="Chen Z."/>
            <person name="Freedman E."/>
            <person name="Gellesch M."/>
            <person name="Goldberg J."/>
            <person name="Griggs A."/>
            <person name="Gujja S."/>
            <person name="Heilman E.R."/>
            <person name="Heiman D."/>
            <person name="Hepburn T."/>
            <person name="Howarth C."/>
            <person name="Jen D."/>
            <person name="Larson L."/>
            <person name="Mehta T."/>
            <person name="Neiman D."/>
            <person name="Pearson M."/>
            <person name="Roberts A."/>
            <person name="Saif S."/>
            <person name="Shea T."/>
            <person name="Shenoy N."/>
            <person name="Sisk P."/>
            <person name="Stolte C."/>
            <person name="Sykes S."/>
            <person name="Walk T."/>
            <person name="White J."/>
            <person name="Yandava C."/>
            <person name="Haas B."/>
            <person name="Nusbaum C."/>
            <person name="Birren B."/>
        </authorList>
    </citation>
    <scope>NUCLEOTIDE SEQUENCE [LARGE SCALE GENOMIC DNA]</scope>
    <source>
        <strain evidence="7">ATCC 64411 / 73-15</strain>
    </source>
</reference>
<dbReference type="InterPro" id="IPR053187">
    <property type="entry name" value="Notoamide_regulator"/>
</dbReference>
<dbReference type="GO" id="GO:0006351">
    <property type="term" value="P:DNA-templated transcription"/>
    <property type="evidence" value="ECO:0007669"/>
    <property type="project" value="InterPro"/>
</dbReference>
<dbReference type="GO" id="GO:0008270">
    <property type="term" value="F:zinc ion binding"/>
    <property type="evidence" value="ECO:0007669"/>
    <property type="project" value="InterPro"/>
</dbReference>
<organism evidence="6 7">
    <name type="scientific">Magnaporthiopsis poae (strain ATCC 64411 / 73-15)</name>
    <name type="common">Kentucky bluegrass fungus</name>
    <name type="synonym">Magnaporthe poae</name>
    <dbReference type="NCBI Taxonomy" id="644358"/>
    <lineage>
        <taxon>Eukaryota</taxon>
        <taxon>Fungi</taxon>
        <taxon>Dikarya</taxon>
        <taxon>Ascomycota</taxon>
        <taxon>Pezizomycotina</taxon>
        <taxon>Sordariomycetes</taxon>
        <taxon>Sordariomycetidae</taxon>
        <taxon>Magnaporthales</taxon>
        <taxon>Magnaporthaceae</taxon>
        <taxon>Magnaporthiopsis</taxon>
    </lineage>
</organism>
<keyword evidence="1" id="KW-0479">Metal-binding</keyword>
<dbReference type="SMART" id="SM00066">
    <property type="entry name" value="GAL4"/>
    <property type="match status" value="1"/>
</dbReference>
<dbReference type="GO" id="GO:0000981">
    <property type="term" value="F:DNA-binding transcription factor activity, RNA polymerase II-specific"/>
    <property type="evidence" value="ECO:0007669"/>
    <property type="project" value="InterPro"/>
</dbReference>
<dbReference type="Gene3D" id="4.10.240.10">
    <property type="entry name" value="Zn(2)-C6 fungal-type DNA-binding domain"/>
    <property type="match status" value="1"/>
</dbReference>
<dbReference type="PROSITE" id="PS50048">
    <property type="entry name" value="ZN2_CY6_FUNGAL_2"/>
    <property type="match status" value="1"/>
</dbReference>
<feature type="compositionally biased region" description="Low complexity" evidence="3">
    <location>
        <begin position="36"/>
        <end position="46"/>
    </location>
</feature>
<dbReference type="OMA" id="APSTIQW"/>
<dbReference type="EMBL" id="ADBL01000512">
    <property type="status" value="NOT_ANNOTATED_CDS"/>
    <property type="molecule type" value="Genomic_DNA"/>
</dbReference>
<dbReference type="Proteomes" id="UP000011715">
    <property type="component" value="Unassembled WGS sequence"/>
</dbReference>
<evidence type="ECO:0000313" key="7">
    <source>
        <dbReference type="Proteomes" id="UP000011715"/>
    </source>
</evidence>
<dbReference type="OrthoDB" id="5595695at2759"/>
<name>A0A0C4DQ84_MAGP6</name>
<dbReference type="PANTHER" id="PTHR47256:SF1">
    <property type="entry name" value="ZN(II)2CYS6 TRANSCRIPTION FACTOR (EUROFUNG)"/>
    <property type="match status" value="1"/>
</dbReference>
<reference evidence="6" key="4">
    <citation type="journal article" date="2015" name="G3 (Bethesda)">
        <title>Genome sequences of three phytopathogenic species of the Magnaporthaceae family of fungi.</title>
        <authorList>
            <person name="Okagaki L.H."/>
            <person name="Nunes C.C."/>
            <person name="Sailsbery J."/>
            <person name="Clay B."/>
            <person name="Brown D."/>
            <person name="John T."/>
            <person name="Oh Y."/>
            <person name="Young N."/>
            <person name="Fitzgerald M."/>
            <person name="Haas B.J."/>
            <person name="Zeng Q."/>
            <person name="Young S."/>
            <person name="Adiconis X."/>
            <person name="Fan L."/>
            <person name="Levin J.Z."/>
            <person name="Mitchell T.K."/>
            <person name="Okubara P.A."/>
            <person name="Farman M.L."/>
            <person name="Kohn L.M."/>
            <person name="Birren B."/>
            <person name="Ma L.-J."/>
            <person name="Dean R.A."/>
        </authorList>
    </citation>
    <scope>NUCLEOTIDE SEQUENCE</scope>
    <source>
        <strain evidence="6">ATCC 64411 / 73-15</strain>
    </source>
</reference>
<evidence type="ECO:0000313" key="5">
    <source>
        <dbReference type="EMBL" id="KLU82955.1"/>
    </source>
</evidence>
<sequence length="753" mass="84097">MRASTGQPVSVPSDKVLNLGSIAAAAIDHGKRQSLGGAAAAAQRSGSGSGSTSGGSSGSNANKLRPLLPNVPDRIGKRPSSPLAQRPKKKKRETVQAACQSCRKRKVKCDGVRPVCAPCASSGAACGYSVPEGLSQRDAERQRMNQVSKSHRDLLTILDLLRRGPDAESAEILRQVKSAATLEDAVARIADATLLLPGGSPEQSRGSTASPDSSTWTYLHDIRPFPHHRRLASPFDQPEHVFEILYRNKPPNTFFSPLDVSTSDVLPVSRWVPGIDDDDYHLTHLLTLFWTWDNTFSNVIDRVLFLEDMRLLDPLDPAPNMEHTFCTTFLVLCLLTVSCLYSTHPKVYAVPGDHSTRGWKFACAAKRILEDERRRPSITVLQGITLLWLYEGSAGDARQAERYMWEMVGLYFKLGLDRRAMPDVCPGWDSRMGRELQAISLIVWGIYSFNAKIAVNFEYRFYISRPRMEKMFEHPLSYLTLPESPTANWCAYPVDCRFQPSHYREVFAAQCTLAELAEDLMDLIGSSRDKVPAEIDKNVRLTMEGVYNGLIRWRAGLPDHLQPNNSTLPSVLSLHATYELVMIRLLSPLAAKFPNERFADSTAAALKTSSNFSMINTVWTFRSHYSLKHEYWLMQVCAAAAMSVLFHLDDGCVDVFVRACQVLHETGEFVRMANKNLTVIQQLINRYRIRLPQVGRAVEAQYFVALRNRQSTPYSDGTRVLMYVPSRDGDCKVDNVQVGMLVAPIENLSLIVD</sequence>
<dbReference type="VEuPathDB" id="FungiDB:MAPG_02022"/>
<dbReference type="AlphaFoldDB" id="A0A0C4DQ84"/>
<reference evidence="5" key="1">
    <citation type="submission" date="2010-05" db="EMBL/GenBank/DDBJ databases">
        <title>The Genome Sequence of Magnaporthe poae strain ATCC 64411.</title>
        <authorList>
            <consortium name="The Broad Institute Genome Sequencing Platform"/>
            <consortium name="Broad Institute Genome Sequencing Center for Infectious Disease"/>
            <person name="Ma L.-J."/>
            <person name="Dead R."/>
            <person name="Young S."/>
            <person name="Zeng Q."/>
            <person name="Koehrsen M."/>
            <person name="Alvarado L."/>
            <person name="Berlin A."/>
            <person name="Chapman S.B."/>
            <person name="Chen Z."/>
            <person name="Freedman E."/>
            <person name="Gellesch M."/>
            <person name="Goldberg J."/>
            <person name="Griggs A."/>
            <person name="Gujja S."/>
            <person name="Heilman E.R."/>
            <person name="Heiman D."/>
            <person name="Hepburn T."/>
            <person name="Howarth C."/>
            <person name="Jen D."/>
            <person name="Larson L."/>
            <person name="Mehta T."/>
            <person name="Neiman D."/>
            <person name="Pearson M."/>
            <person name="Roberts A."/>
            <person name="Saif S."/>
            <person name="Shea T."/>
            <person name="Shenoy N."/>
            <person name="Sisk P."/>
            <person name="Stolte C."/>
            <person name="Sykes S."/>
            <person name="Walk T."/>
            <person name="White J."/>
            <person name="Yandava C."/>
            <person name="Haas B."/>
            <person name="Nusbaum C."/>
            <person name="Birren B."/>
        </authorList>
    </citation>
    <scope>NUCLEOTIDE SEQUENCE</scope>
    <source>
        <strain evidence="5">ATCC 64411</strain>
    </source>
</reference>
<dbReference type="PROSITE" id="PS00463">
    <property type="entry name" value="ZN2_CY6_FUNGAL_1"/>
    <property type="match status" value="1"/>
</dbReference>
<reference evidence="5" key="3">
    <citation type="submission" date="2011-03" db="EMBL/GenBank/DDBJ databases">
        <title>Annotation of Magnaporthe poae ATCC 64411.</title>
        <authorList>
            <person name="Ma L.-J."/>
            <person name="Dead R."/>
            <person name="Young S.K."/>
            <person name="Zeng Q."/>
            <person name="Gargeya S."/>
            <person name="Fitzgerald M."/>
            <person name="Haas B."/>
            <person name="Abouelleil A."/>
            <person name="Alvarado L."/>
            <person name="Arachchi H.M."/>
            <person name="Berlin A."/>
            <person name="Brown A."/>
            <person name="Chapman S.B."/>
            <person name="Chen Z."/>
            <person name="Dunbar C."/>
            <person name="Freedman E."/>
            <person name="Gearin G."/>
            <person name="Gellesch M."/>
            <person name="Goldberg J."/>
            <person name="Griggs A."/>
            <person name="Gujja S."/>
            <person name="Heiman D."/>
            <person name="Howarth C."/>
            <person name="Larson L."/>
            <person name="Lui A."/>
            <person name="MacDonald P.J.P."/>
            <person name="Mehta T."/>
            <person name="Montmayeur A."/>
            <person name="Murphy C."/>
            <person name="Neiman D."/>
            <person name="Pearson M."/>
            <person name="Priest M."/>
            <person name="Roberts A."/>
            <person name="Saif S."/>
            <person name="Shea T."/>
            <person name="Shenoy N."/>
            <person name="Sisk P."/>
            <person name="Stolte C."/>
            <person name="Sykes S."/>
            <person name="Yandava C."/>
            <person name="Wortman J."/>
            <person name="Nusbaum C."/>
            <person name="Birren B."/>
        </authorList>
    </citation>
    <scope>NUCLEOTIDE SEQUENCE</scope>
    <source>
        <strain evidence="5">ATCC 64411</strain>
    </source>
</reference>
<evidence type="ECO:0000259" key="4">
    <source>
        <dbReference type="PROSITE" id="PS50048"/>
    </source>
</evidence>
<gene>
    <name evidence="5" type="ORF">MAPG_02022</name>
</gene>
<evidence type="ECO:0000256" key="3">
    <source>
        <dbReference type="SAM" id="MobiDB-lite"/>
    </source>
</evidence>
<reference evidence="6" key="5">
    <citation type="submission" date="2015-06" db="UniProtKB">
        <authorList>
            <consortium name="EnsemblFungi"/>
        </authorList>
    </citation>
    <scope>IDENTIFICATION</scope>
    <source>
        <strain evidence="6">ATCC 64411</strain>
    </source>
</reference>
<feature type="domain" description="Zn(2)-C6 fungal-type" evidence="4">
    <location>
        <begin position="98"/>
        <end position="128"/>
    </location>
</feature>
<dbReference type="GO" id="GO:0003677">
    <property type="term" value="F:DNA binding"/>
    <property type="evidence" value="ECO:0007669"/>
    <property type="project" value="InterPro"/>
</dbReference>
<dbReference type="STRING" id="644358.A0A0C4DQ84"/>
<evidence type="ECO:0000313" key="6">
    <source>
        <dbReference type="EnsemblFungi" id="MAPG_02022T0"/>
    </source>
</evidence>
<protein>
    <recommendedName>
        <fullName evidence="4">Zn(2)-C6 fungal-type domain-containing protein</fullName>
    </recommendedName>
</protein>
<dbReference type="CDD" id="cd12148">
    <property type="entry name" value="fungal_TF_MHR"/>
    <property type="match status" value="1"/>
</dbReference>